<reference evidence="1" key="1">
    <citation type="journal article" date="2008" name="Genomics">
        <title>Large-insert genome analysis technology detects structural variation in Pseudomonas aeruginosa clinical strains from cystic fibrosis patients.</title>
        <authorList>
            <person name="Hayden H.S."/>
            <person name="Gillett W."/>
            <person name="Saenphimmachak C."/>
            <person name="Lim R."/>
            <person name="Zhou Y."/>
            <person name="Jacobs M.A."/>
            <person name="Chang J."/>
            <person name="Rohmer L."/>
            <person name="D'Argenio D.A."/>
            <person name="Palmieri A."/>
            <person name="Levy R."/>
            <person name="Haugen E."/>
            <person name="Wong G.K."/>
            <person name="Brittnacher M.J."/>
            <person name="Burns J.L."/>
            <person name="Miller S.I."/>
            <person name="Olson M.V."/>
            <person name="Kaul R."/>
        </authorList>
    </citation>
    <scope>NUCLEOTIDE SEQUENCE</scope>
    <source>
        <strain evidence="1">PACS171b</strain>
    </source>
</reference>
<evidence type="ECO:0000313" key="1">
    <source>
        <dbReference type="EMBL" id="ACD38991.1"/>
    </source>
</evidence>
<sequence length="60" mass="7045">MCRIQRRAEQWLVEGDHSLSVFDFKCFVHQAFLKASQRENLGRRGIVPEQAFRIAADILR</sequence>
<dbReference type="EMBL" id="EU595745">
    <property type="protein sequence ID" value="ACD38991.1"/>
    <property type="molecule type" value="Genomic_DNA"/>
</dbReference>
<protein>
    <submittedName>
        <fullName evidence="1">Uncharacterized protein</fullName>
    </submittedName>
</protein>
<proteinExistence type="predicted"/>
<name>B3G1S9_PSEAI</name>
<gene>
    <name evidence="1" type="ORF">PACL_0203</name>
</gene>
<dbReference type="AlphaFoldDB" id="B3G1S9"/>
<accession>B3G1S9</accession>
<organism evidence="1">
    <name type="scientific">Pseudomonas aeruginosa</name>
    <dbReference type="NCBI Taxonomy" id="287"/>
    <lineage>
        <taxon>Bacteria</taxon>
        <taxon>Pseudomonadati</taxon>
        <taxon>Pseudomonadota</taxon>
        <taxon>Gammaproteobacteria</taxon>
        <taxon>Pseudomonadales</taxon>
        <taxon>Pseudomonadaceae</taxon>
        <taxon>Pseudomonas</taxon>
    </lineage>
</organism>